<gene>
    <name evidence="1" type="ORF">E4Q08_17020</name>
</gene>
<sequence>MDSLVRLVARKPASKSEAAMFLGVDRASIDRLLNRIDEVVGDTGLSWNEGHRLVFPAEVKRLAEAIRRNDDEIAAAIRFPRVSAGSLSAMLVRQVFARLDYTPRALLLRSTAAVDALRDGDIDLAIVHRGSATTIDEDIAMVSLAPWRAVIAAPRGTSARVLSTLTWESGGYGEKLNHRVALVEPEVMTPHGPLATSYLSALEMVRRGLPYRLVLPDIYLSKFDWEYLSVNRPARDVVDELVALHRKVDERRLGGVLEPDLWKEVVKA</sequence>
<organism evidence="1 2">
    <name type="scientific">Candidatus Accumulibacter contiguus</name>
    <dbReference type="NCBI Taxonomy" id="2954381"/>
    <lineage>
        <taxon>Bacteria</taxon>
        <taxon>Pseudomonadati</taxon>
        <taxon>Pseudomonadota</taxon>
        <taxon>Betaproteobacteria</taxon>
        <taxon>Candidatus Accumulibacter</taxon>
    </lineage>
</organism>
<protein>
    <recommendedName>
        <fullName evidence="3">LysR family transcriptional regulator</fullName>
    </recommendedName>
</protein>
<dbReference type="Proteomes" id="UP000886469">
    <property type="component" value="Unassembled WGS sequence"/>
</dbReference>
<comment type="caution">
    <text evidence="1">The sequence shown here is derived from an EMBL/GenBank/DDBJ whole genome shotgun (WGS) entry which is preliminary data.</text>
</comment>
<dbReference type="SUPFAM" id="SSF53850">
    <property type="entry name" value="Periplasmic binding protein-like II"/>
    <property type="match status" value="1"/>
</dbReference>
<dbReference type="EMBL" id="SPMX01000055">
    <property type="protein sequence ID" value="NMQ06826.1"/>
    <property type="molecule type" value="Genomic_DNA"/>
</dbReference>
<evidence type="ECO:0008006" key="3">
    <source>
        <dbReference type="Google" id="ProtNLM"/>
    </source>
</evidence>
<evidence type="ECO:0000313" key="2">
    <source>
        <dbReference type="Proteomes" id="UP000886469"/>
    </source>
</evidence>
<keyword evidence="2" id="KW-1185">Reference proteome</keyword>
<reference evidence="1" key="1">
    <citation type="submission" date="2019-03" db="EMBL/GenBank/DDBJ databases">
        <title>Metabolic reconstructions from genomes of highly enriched 'Candidatus Accumulibacter' and 'Candidatus Competibacter' bioreactor populations.</title>
        <authorList>
            <person name="Annavajhala M.K."/>
            <person name="Welles L."/>
            <person name="Abbas B."/>
            <person name="Sorokin D."/>
            <person name="Park H."/>
            <person name="Van Loosdrecht M."/>
            <person name="Chandran K."/>
        </authorList>
    </citation>
    <scope>NUCLEOTIDE SEQUENCE</scope>
    <source>
        <strain evidence="1">SBR_L</strain>
    </source>
</reference>
<dbReference type="RefSeq" id="WP_169071250.1">
    <property type="nucleotide sequence ID" value="NZ_JAZKUC010000001.1"/>
</dbReference>
<evidence type="ECO:0000313" key="1">
    <source>
        <dbReference type="EMBL" id="NMQ06826.1"/>
    </source>
</evidence>
<accession>A0ABX1TD05</accession>
<proteinExistence type="predicted"/>
<name>A0ABX1TD05_9PROT</name>